<evidence type="ECO:0000256" key="1">
    <source>
        <dbReference type="ARBA" id="ARBA00023242"/>
    </source>
</evidence>
<dbReference type="InterPro" id="IPR007219">
    <property type="entry name" value="XnlR_reg_dom"/>
</dbReference>
<dbReference type="GO" id="GO:0006351">
    <property type="term" value="P:DNA-templated transcription"/>
    <property type="evidence" value="ECO:0007669"/>
    <property type="project" value="InterPro"/>
</dbReference>
<dbReference type="GO" id="GO:0003677">
    <property type="term" value="F:DNA binding"/>
    <property type="evidence" value="ECO:0007669"/>
    <property type="project" value="InterPro"/>
</dbReference>
<dbReference type="GO" id="GO:0008270">
    <property type="term" value="F:zinc ion binding"/>
    <property type="evidence" value="ECO:0007669"/>
    <property type="project" value="InterPro"/>
</dbReference>
<gene>
    <name evidence="3" type="ORF">FOVG_16310</name>
</gene>
<dbReference type="EMBL" id="JH650995">
    <property type="protein sequence ID" value="EXA32478.1"/>
    <property type="molecule type" value="Genomic_DNA"/>
</dbReference>
<protein>
    <recommendedName>
        <fullName evidence="2">Xylanolytic transcriptional activator regulatory domain-containing protein</fullName>
    </recommendedName>
</protein>
<reference evidence="3" key="2">
    <citation type="submission" date="2012-05" db="EMBL/GenBank/DDBJ databases">
        <title>Annotation of the Genome Sequence of Fusarium oxysporum HDV247.</title>
        <authorList>
            <consortium name="The Broad Institute Genomics Platform"/>
            <person name="Ma L.-J."/>
            <person name="Corby-Kistler H."/>
            <person name="Broz K."/>
            <person name="Gale L.R."/>
            <person name="Jonkers W."/>
            <person name="O'Donnell K."/>
            <person name="Ploetz R."/>
            <person name="Steinberg C."/>
            <person name="Schwartz D.C."/>
            <person name="VanEtten H."/>
            <person name="Zhou S."/>
            <person name="Young S.K."/>
            <person name="Zeng Q."/>
            <person name="Gargeya S."/>
            <person name="Fitzgerald M."/>
            <person name="Abouelleil A."/>
            <person name="Alvarado L."/>
            <person name="Chapman S.B."/>
            <person name="Gainer-Dewar J."/>
            <person name="Goldberg J."/>
            <person name="Griggs A."/>
            <person name="Gujja S."/>
            <person name="Hansen M."/>
            <person name="Howarth C."/>
            <person name="Imamovic A."/>
            <person name="Ireland A."/>
            <person name="Larimer J."/>
            <person name="McCowan C."/>
            <person name="Murphy C."/>
            <person name="Pearson M."/>
            <person name="Poon T.W."/>
            <person name="Priest M."/>
            <person name="Roberts A."/>
            <person name="Saif S."/>
            <person name="Shea T."/>
            <person name="Sykes S."/>
            <person name="Wortman J."/>
            <person name="Nusbaum C."/>
            <person name="Birren B."/>
        </authorList>
    </citation>
    <scope>NUCLEOTIDE SEQUENCE</scope>
    <source>
        <strain evidence="3">HDV247</strain>
    </source>
</reference>
<dbReference type="CDD" id="cd12148">
    <property type="entry name" value="fungal_TF_MHR"/>
    <property type="match status" value="1"/>
</dbReference>
<keyword evidence="1" id="KW-0539">Nucleus</keyword>
<organism evidence="3">
    <name type="scientific">Fusarium oxysporum f. sp. pisi HDV247</name>
    <dbReference type="NCBI Taxonomy" id="1080344"/>
    <lineage>
        <taxon>Eukaryota</taxon>
        <taxon>Fungi</taxon>
        <taxon>Dikarya</taxon>
        <taxon>Ascomycota</taxon>
        <taxon>Pezizomycotina</taxon>
        <taxon>Sordariomycetes</taxon>
        <taxon>Hypocreomycetidae</taxon>
        <taxon>Hypocreales</taxon>
        <taxon>Nectriaceae</taxon>
        <taxon>Fusarium</taxon>
        <taxon>Fusarium oxysporum species complex</taxon>
    </lineage>
</organism>
<dbReference type="InterPro" id="IPR050987">
    <property type="entry name" value="AtrR-like"/>
</dbReference>
<evidence type="ECO:0000313" key="3">
    <source>
        <dbReference type="EMBL" id="EXA32478.1"/>
    </source>
</evidence>
<sequence>MHWYGAATIPETCKITPPMSTWCTPWKKLVCSEKCVTNAGRERFGVAAFSLALTVLLPNVSASSLVLDGDQEHHLKSSRLQGIYYIRDSARIEFLESRLSTVERLLQDIHSRLIPSPSAPLSFGDPDMVQHVPKASSRMSGTISPASATNTTAVPVSSDRILARQRTSASEFLENALREHSPRDISPEMQSALSSLRRIVELQNSQSNHNGLDFPLAQQIPQGGLAKMPMPPLKIVVTLWSYLQASPPTVFISLCSLVGIDDFPGLCRVVYFPSNDFSETKFTAVNLCLYYMFSERDALMSQADCKDFRSYIHMCQANAETSLSNLKVFSITTADSLVALILGTIYAIDHSRPTVAWALNCAAAQIVQSPSSQEASNTQNRANLGHFRAPDIMSKALWHVYTMDRALGLRLGRAPILHDWDVVLPSETHFRDVVGFAGMPTIWFQLATLQGKIYRYLYSTSALASPSEDLIERARTLAGECRVLEAETTQKRNETMELFERVQASPILAALVESDQVMLLVTLTLVYRAIPPAEGDGGAFSQECLITARKAVQKHQQCVAMLQGKQFAKRSYAHWNLLLLPFVPFFVLFCSVIETLSESDLQLIRDFASSLQQLSDVSPTMDKLWVLCNVMSKVAVMYVEAKRLQVIEDLRPAINEFDDYLGQLGFVTSEMAGQDVQSPAQWGSQTIQYDDWFLSSRTMMDLLQQDLSDIGA</sequence>
<accession>W9NI95</accession>
<dbReference type="PANTHER" id="PTHR46910">
    <property type="entry name" value="TRANSCRIPTION FACTOR PDR1"/>
    <property type="match status" value="1"/>
</dbReference>
<evidence type="ECO:0000259" key="2">
    <source>
        <dbReference type="SMART" id="SM00906"/>
    </source>
</evidence>
<dbReference type="AlphaFoldDB" id="W9NI95"/>
<reference evidence="3" key="1">
    <citation type="submission" date="2011-10" db="EMBL/GenBank/DDBJ databases">
        <title>The Genome Sequence of Fusarium oxysporum HDV247.</title>
        <authorList>
            <consortium name="The Broad Institute Genome Sequencing Platform"/>
            <person name="Ma L.-J."/>
            <person name="Gale L.R."/>
            <person name="Schwartz D.C."/>
            <person name="Zhou S."/>
            <person name="Corby-Kistler H."/>
            <person name="Young S.K."/>
            <person name="Zeng Q."/>
            <person name="Gargeya S."/>
            <person name="Fitzgerald M."/>
            <person name="Haas B."/>
            <person name="Abouelleil A."/>
            <person name="Alvarado L."/>
            <person name="Arachchi H.M."/>
            <person name="Berlin A."/>
            <person name="Brown A."/>
            <person name="Chapman S.B."/>
            <person name="Chen Z."/>
            <person name="Dunbar C."/>
            <person name="Freedman E."/>
            <person name="Gearin G."/>
            <person name="Goldberg J."/>
            <person name="Griggs A."/>
            <person name="Gujja S."/>
            <person name="Heiman D."/>
            <person name="Howarth C."/>
            <person name="Larson L."/>
            <person name="Lui A."/>
            <person name="MacDonald P.J.P."/>
            <person name="Montmayeur A."/>
            <person name="Murphy C."/>
            <person name="Neiman D."/>
            <person name="Pearson M."/>
            <person name="Priest M."/>
            <person name="Roberts A."/>
            <person name="Saif S."/>
            <person name="Shea T."/>
            <person name="Shenoy N."/>
            <person name="Sisk P."/>
            <person name="Stolte C."/>
            <person name="Sykes S."/>
            <person name="Wortman J."/>
            <person name="Nusbaum C."/>
            <person name="Birren B."/>
        </authorList>
    </citation>
    <scope>NUCLEOTIDE SEQUENCE [LARGE SCALE GENOMIC DNA]</scope>
    <source>
        <strain evidence="3">HDV247</strain>
    </source>
</reference>
<dbReference type="OrthoDB" id="103819at2759"/>
<feature type="domain" description="Xylanolytic transcriptional activator regulatory" evidence="2">
    <location>
        <begin position="356"/>
        <end position="431"/>
    </location>
</feature>
<dbReference type="PANTHER" id="PTHR46910:SF5">
    <property type="entry name" value="ZN(II)2CYS6 TRANSCRIPTION FACTOR (EUROFUNG)"/>
    <property type="match status" value="1"/>
</dbReference>
<dbReference type="GO" id="GO:0003700">
    <property type="term" value="F:DNA-binding transcription factor activity"/>
    <property type="evidence" value="ECO:0007669"/>
    <property type="project" value="InterPro"/>
</dbReference>
<dbReference type="Proteomes" id="UP000030751">
    <property type="component" value="Unassembled WGS sequence"/>
</dbReference>
<dbReference type="Pfam" id="PF04082">
    <property type="entry name" value="Fungal_trans"/>
    <property type="match status" value="1"/>
</dbReference>
<dbReference type="SMART" id="SM00906">
    <property type="entry name" value="Fungal_trans"/>
    <property type="match status" value="1"/>
</dbReference>
<proteinExistence type="predicted"/>
<name>W9NI95_FUSOX</name>